<dbReference type="GO" id="GO:0003677">
    <property type="term" value="F:DNA binding"/>
    <property type="evidence" value="ECO:0007669"/>
    <property type="project" value="UniProtKB-UniRule"/>
</dbReference>
<evidence type="ECO:0000259" key="5">
    <source>
        <dbReference type="PROSITE" id="PS51898"/>
    </source>
</evidence>
<dbReference type="InterPro" id="IPR013762">
    <property type="entry name" value="Integrase-like_cat_sf"/>
</dbReference>
<comment type="caution">
    <text evidence="7">The sequence shown here is derived from an EMBL/GenBank/DDBJ whole genome shotgun (WGS) entry which is preliminary data.</text>
</comment>
<reference evidence="7 8" key="1">
    <citation type="submission" date="2019-02" db="EMBL/GenBank/DDBJ databases">
        <title>Deep-cultivation of Planctomycetes and their phenomic and genomic characterization uncovers novel biology.</title>
        <authorList>
            <person name="Wiegand S."/>
            <person name="Jogler M."/>
            <person name="Boedeker C."/>
            <person name="Pinto D."/>
            <person name="Vollmers J."/>
            <person name="Rivas-Marin E."/>
            <person name="Kohn T."/>
            <person name="Peeters S.H."/>
            <person name="Heuer A."/>
            <person name="Rast P."/>
            <person name="Oberbeckmann S."/>
            <person name="Bunk B."/>
            <person name="Jeske O."/>
            <person name="Meyerdierks A."/>
            <person name="Storesund J.E."/>
            <person name="Kallscheuer N."/>
            <person name="Luecker S."/>
            <person name="Lage O.M."/>
            <person name="Pohl T."/>
            <person name="Merkel B.J."/>
            <person name="Hornburger P."/>
            <person name="Mueller R.-W."/>
            <person name="Bruemmer F."/>
            <person name="Labrenz M."/>
            <person name="Spormann A.M."/>
            <person name="Op Den Camp H."/>
            <person name="Overmann J."/>
            <person name="Amann R."/>
            <person name="Jetten M.S.M."/>
            <person name="Mascher T."/>
            <person name="Medema M.H."/>
            <person name="Devos D.P."/>
            <person name="Kaster A.-K."/>
            <person name="Ovreas L."/>
            <person name="Rohde M."/>
            <person name="Galperin M.Y."/>
            <person name="Jogler C."/>
        </authorList>
    </citation>
    <scope>NUCLEOTIDE SEQUENCE [LARGE SCALE GENOMIC DNA]</scope>
    <source>
        <strain evidence="7 8">Pla123a</strain>
    </source>
</reference>
<dbReference type="AlphaFoldDB" id="A0A5C5YKT0"/>
<feature type="domain" description="Core-binding (CB)" evidence="6">
    <location>
        <begin position="66"/>
        <end position="147"/>
    </location>
</feature>
<dbReference type="InterPro" id="IPR044068">
    <property type="entry name" value="CB"/>
</dbReference>
<name>A0A5C5YKT0_9BACT</name>
<dbReference type="InterPro" id="IPR011010">
    <property type="entry name" value="DNA_brk_join_enz"/>
</dbReference>
<evidence type="ECO:0000256" key="1">
    <source>
        <dbReference type="ARBA" id="ARBA00022908"/>
    </source>
</evidence>
<evidence type="ECO:0000313" key="7">
    <source>
        <dbReference type="EMBL" id="TWT75520.1"/>
    </source>
</evidence>
<dbReference type="InterPro" id="IPR010998">
    <property type="entry name" value="Integrase_recombinase_N"/>
</dbReference>
<evidence type="ECO:0000256" key="2">
    <source>
        <dbReference type="ARBA" id="ARBA00023125"/>
    </source>
</evidence>
<gene>
    <name evidence="7" type="ORF">Pla123a_30290</name>
</gene>
<dbReference type="PANTHER" id="PTHR30349:SF94">
    <property type="entry name" value="INTEGRASE_RECOMBINASE HI_1414-RELATED"/>
    <property type="match status" value="1"/>
</dbReference>
<proteinExistence type="predicted"/>
<dbReference type="Gene3D" id="1.10.443.10">
    <property type="entry name" value="Intergrase catalytic core"/>
    <property type="match status" value="1"/>
</dbReference>
<dbReference type="InterPro" id="IPR050090">
    <property type="entry name" value="Tyrosine_recombinase_XerCD"/>
</dbReference>
<keyword evidence="2 4" id="KW-0238">DNA-binding</keyword>
<evidence type="ECO:0000256" key="3">
    <source>
        <dbReference type="ARBA" id="ARBA00023172"/>
    </source>
</evidence>
<protein>
    <submittedName>
        <fullName evidence="7">Site-specific tyrosine recombinase XerD</fullName>
    </submittedName>
</protein>
<dbReference type="EMBL" id="SJPO01000007">
    <property type="protein sequence ID" value="TWT75520.1"/>
    <property type="molecule type" value="Genomic_DNA"/>
</dbReference>
<dbReference type="GO" id="GO:0015074">
    <property type="term" value="P:DNA integration"/>
    <property type="evidence" value="ECO:0007669"/>
    <property type="project" value="UniProtKB-KW"/>
</dbReference>
<organism evidence="7 8">
    <name type="scientific">Posidoniimonas polymericola</name>
    <dbReference type="NCBI Taxonomy" id="2528002"/>
    <lineage>
        <taxon>Bacteria</taxon>
        <taxon>Pseudomonadati</taxon>
        <taxon>Planctomycetota</taxon>
        <taxon>Planctomycetia</taxon>
        <taxon>Pirellulales</taxon>
        <taxon>Lacipirellulaceae</taxon>
        <taxon>Posidoniimonas</taxon>
    </lineage>
</organism>
<dbReference type="PANTHER" id="PTHR30349">
    <property type="entry name" value="PHAGE INTEGRASE-RELATED"/>
    <property type="match status" value="1"/>
</dbReference>
<evidence type="ECO:0000313" key="8">
    <source>
        <dbReference type="Proteomes" id="UP000318478"/>
    </source>
</evidence>
<dbReference type="PROSITE" id="PS51898">
    <property type="entry name" value="TYR_RECOMBINASE"/>
    <property type="match status" value="1"/>
</dbReference>
<feature type="domain" description="Tyr recombinase" evidence="5">
    <location>
        <begin position="166"/>
        <end position="345"/>
    </location>
</feature>
<keyword evidence="3" id="KW-0233">DNA recombination</keyword>
<accession>A0A5C5YKT0</accession>
<dbReference type="InterPro" id="IPR002104">
    <property type="entry name" value="Integrase_catalytic"/>
</dbReference>
<dbReference type="Pfam" id="PF00589">
    <property type="entry name" value="Phage_integrase"/>
    <property type="match status" value="1"/>
</dbReference>
<dbReference type="OrthoDB" id="270835at2"/>
<dbReference type="GO" id="GO:0006310">
    <property type="term" value="P:DNA recombination"/>
    <property type="evidence" value="ECO:0007669"/>
    <property type="project" value="UniProtKB-KW"/>
</dbReference>
<dbReference type="Gene3D" id="1.10.150.130">
    <property type="match status" value="1"/>
</dbReference>
<keyword evidence="8" id="KW-1185">Reference proteome</keyword>
<sequence>MKAWVFQDPKQKTKHGEKKCPWSVGWYDERGRKKSKSVGPKSTAKAYARKLEGESAAGLLKSRERLKWAEFVTRFEEGHLDTLAARSREEYKTSLGQFNRICRPGYVEQVDAAMVDEFRAKRLKEGVGPATVNKDLRHLKVAMNKARKWRLIGERVEFEMLREPERDPEYVDDDAFAKLYNACDQMTLPAGKHYPAPDWWRALLVFAYLTGWRIGQIMALRRDDVDFGAGTAFVEADKTKGKRDARVDLPKPVVDHLKGIAGFDDLLFAWPHHTRTLYAHFANLKKAAKVEYSGAFHRFRFGFCNANVDALPADVLQQLMQHQDAKTTKLYVNRAARLRRQGTADLIHVPEILTKKA</sequence>
<dbReference type="RefSeq" id="WP_146588354.1">
    <property type="nucleotide sequence ID" value="NZ_SJPO01000007.1"/>
</dbReference>
<dbReference type="Proteomes" id="UP000318478">
    <property type="component" value="Unassembled WGS sequence"/>
</dbReference>
<evidence type="ECO:0000256" key="4">
    <source>
        <dbReference type="PROSITE-ProRule" id="PRU01248"/>
    </source>
</evidence>
<dbReference type="PROSITE" id="PS51900">
    <property type="entry name" value="CB"/>
    <property type="match status" value="1"/>
</dbReference>
<dbReference type="SUPFAM" id="SSF56349">
    <property type="entry name" value="DNA breaking-rejoining enzymes"/>
    <property type="match status" value="1"/>
</dbReference>
<evidence type="ECO:0000259" key="6">
    <source>
        <dbReference type="PROSITE" id="PS51900"/>
    </source>
</evidence>
<keyword evidence="1" id="KW-0229">DNA integration</keyword>